<reference evidence="2" key="1">
    <citation type="journal article" date="2019" name="Int. J. Syst. Evol. Microbiol.">
        <title>The Global Catalogue of Microorganisms (GCM) 10K type strain sequencing project: providing services to taxonomists for standard genome sequencing and annotation.</title>
        <authorList>
            <consortium name="The Broad Institute Genomics Platform"/>
            <consortium name="The Broad Institute Genome Sequencing Center for Infectious Disease"/>
            <person name="Wu L."/>
            <person name="Ma J."/>
        </authorList>
    </citation>
    <scope>NUCLEOTIDE SEQUENCE [LARGE SCALE GENOMIC DNA]</scope>
    <source>
        <strain evidence="2">KCTC 42247</strain>
    </source>
</reference>
<keyword evidence="2" id="KW-1185">Reference proteome</keyword>
<evidence type="ECO:0000313" key="1">
    <source>
        <dbReference type="EMBL" id="MFD2742252.1"/>
    </source>
</evidence>
<organism evidence="1 2">
    <name type="scientific">Sphingobacterium populi</name>
    <dbReference type="NCBI Taxonomy" id="1812824"/>
    <lineage>
        <taxon>Bacteria</taxon>
        <taxon>Pseudomonadati</taxon>
        <taxon>Bacteroidota</taxon>
        <taxon>Sphingobacteriia</taxon>
        <taxon>Sphingobacteriales</taxon>
        <taxon>Sphingobacteriaceae</taxon>
        <taxon>Sphingobacterium</taxon>
    </lineage>
</organism>
<gene>
    <name evidence="1" type="ORF">ACFSQ6_02475</name>
</gene>
<name>A0ABW5U9W4_9SPHI</name>
<sequence length="89" mass="10482">MFTKEKLLEKIEQYRADFVQQKPDMASYSASEIFDAYFYEESDDLPAVGFNPQSGEHLRVGDKIYYHPDKSHLVPEKLRTHLREAKLED</sequence>
<comment type="caution">
    <text evidence="1">The sequence shown here is derived from an EMBL/GenBank/DDBJ whole genome shotgun (WGS) entry which is preliminary data.</text>
</comment>
<proteinExistence type="predicted"/>
<dbReference type="Proteomes" id="UP001597418">
    <property type="component" value="Unassembled WGS sequence"/>
</dbReference>
<accession>A0ABW5U9W4</accession>
<dbReference type="EMBL" id="JBHUMB010000005">
    <property type="protein sequence ID" value="MFD2742252.1"/>
    <property type="molecule type" value="Genomic_DNA"/>
</dbReference>
<protein>
    <submittedName>
        <fullName evidence="1">Uncharacterized protein</fullName>
    </submittedName>
</protein>
<dbReference type="RefSeq" id="WP_066753808.1">
    <property type="nucleotide sequence ID" value="NZ_JBHUMB010000005.1"/>
</dbReference>
<evidence type="ECO:0000313" key="2">
    <source>
        <dbReference type="Proteomes" id="UP001597418"/>
    </source>
</evidence>